<dbReference type="RefSeq" id="WP_070175721.1">
    <property type="nucleotide sequence ID" value="NZ_BMJR01000001.1"/>
</dbReference>
<evidence type="ECO:0000256" key="1">
    <source>
        <dbReference type="ARBA" id="ARBA00010923"/>
    </source>
</evidence>
<sequence length="772" mass="86821">MSVESIITENLDVWTSAIKTKSISGRESSKKLELYGIKKLRELIIELAVRGKLLPQDSTDEPARVVLENIEAERALLGQNKRVKNFKPINKEFTQPHAIPMNWEFVQLEQIALFTGGFAFKSAQYVEEGTRVIRISDFDERGLKMENIVRYQYEPKLESFLLAKDDLLMAMTGGTVGKSLLLEKLPEPLLVNQRVAGIRLFSGIEPKYIKYVLQTKLIQNVISEAKNSTNDNISMGDIRGFLIPLPPMKHQRLLVLKIDELMTLCDQLESQTEASIEAHQTLVKSLLETLTNAKDADELNESWKRISEHFDVLFSTEDSIDQLKQTILQLAVMGKLVKQDPNDEPASKLLERIAAEKEQLIKDKKIKKQKPLAPITEAERWFSSPDSWSWIRLGELGYILGGGTPSKAKKEFWGGDVPWVSPKDMKLDFIESALDSVTDEAINNTSASIIPVGSLLMVVRGMILAHSFPVAISKKALIINQDMKALVFSQVLPEYLLLIMKAFKGMIVDLVDRSSHGTCKLVSEKLFNIALPIPPKNEQERILEKLSKLEKLQDALASKIAARCLIERNICDAIAIDNQCRTSLPPSDNSKYKLSEDELLKSVWDSLGSKSKYVGYIRPKNIPLDNYLGMVKKSAGLTVLGRDGDKGVRYTKFSQLVTSLKSIIFVEDKLGLSGIPLLGSLLTSILNSFGFEVKLDQKAAIVLLCFPPSLKRTAQELLDGVVEKCKQYKLQTIDEQELGGILNHFYDDGLMTKHSNGVWVLKEKFKHEIEHW</sequence>
<dbReference type="InterPro" id="IPR044946">
    <property type="entry name" value="Restrct_endonuc_typeI_TRD_sf"/>
</dbReference>
<dbReference type="CDD" id="cd17278">
    <property type="entry name" value="RMtype1_S_LdeBORF1052P-TRD2-CR2"/>
    <property type="match status" value="1"/>
</dbReference>
<evidence type="ECO:0000256" key="3">
    <source>
        <dbReference type="ARBA" id="ARBA00023125"/>
    </source>
</evidence>
<comment type="similarity">
    <text evidence="1">Belongs to the type-I restriction system S methylase family.</text>
</comment>
<dbReference type="Pfam" id="PF01420">
    <property type="entry name" value="Methylase_S"/>
    <property type="match status" value="2"/>
</dbReference>
<dbReference type="STRING" id="1856405.BFC17_14600"/>
<evidence type="ECO:0000313" key="5">
    <source>
        <dbReference type="EMBL" id="OFI34803.1"/>
    </source>
</evidence>
<keyword evidence="2" id="KW-0680">Restriction system</keyword>
<dbReference type="PANTHER" id="PTHR43140">
    <property type="entry name" value="TYPE-1 RESTRICTION ENZYME ECOKI SPECIFICITY PROTEIN"/>
    <property type="match status" value="1"/>
</dbReference>
<feature type="domain" description="Type I restriction modification DNA specificity" evidence="4">
    <location>
        <begin position="101"/>
        <end position="277"/>
    </location>
</feature>
<evidence type="ECO:0000313" key="6">
    <source>
        <dbReference type="Proteomes" id="UP000176037"/>
    </source>
</evidence>
<dbReference type="GO" id="GO:0009307">
    <property type="term" value="P:DNA restriction-modification system"/>
    <property type="evidence" value="ECO:0007669"/>
    <property type="project" value="UniProtKB-KW"/>
</dbReference>
<dbReference type="PANTHER" id="PTHR43140:SF1">
    <property type="entry name" value="TYPE I RESTRICTION ENZYME ECOKI SPECIFICITY SUBUNIT"/>
    <property type="match status" value="1"/>
</dbReference>
<dbReference type="CDD" id="cd17249">
    <property type="entry name" value="RMtype1_S_EcoR124I-TRD2-CR2_like"/>
    <property type="match status" value="1"/>
</dbReference>
<dbReference type="SUPFAM" id="SSF116734">
    <property type="entry name" value="DNA methylase specificity domain"/>
    <property type="match status" value="2"/>
</dbReference>
<dbReference type="OrthoDB" id="398435at2"/>
<evidence type="ECO:0000256" key="2">
    <source>
        <dbReference type="ARBA" id="ARBA00022747"/>
    </source>
</evidence>
<dbReference type="EMBL" id="MJIC01000010">
    <property type="protein sequence ID" value="OFI34803.1"/>
    <property type="molecule type" value="Genomic_DNA"/>
</dbReference>
<name>A0A1E8FH65_9ALTE</name>
<dbReference type="InterPro" id="IPR000055">
    <property type="entry name" value="Restrct_endonuc_typeI_TRD"/>
</dbReference>
<dbReference type="GO" id="GO:0003677">
    <property type="term" value="F:DNA binding"/>
    <property type="evidence" value="ECO:0007669"/>
    <property type="project" value="UniProtKB-KW"/>
</dbReference>
<protein>
    <recommendedName>
        <fullName evidence="4">Type I restriction modification DNA specificity domain-containing protein</fullName>
    </recommendedName>
</protein>
<feature type="domain" description="Type I restriction modification DNA specificity" evidence="4">
    <location>
        <begin position="385"/>
        <end position="560"/>
    </location>
</feature>
<accession>A0A1E8FH65</accession>
<dbReference type="Gene3D" id="3.90.220.20">
    <property type="entry name" value="DNA methylase specificity domains"/>
    <property type="match status" value="2"/>
</dbReference>
<keyword evidence="3" id="KW-0238">DNA-binding</keyword>
<dbReference type="AlphaFoldDB" id="A0A1E8FH65"/>
<dbReference type="Proteomes" id="UP000176037">
    <property type="component" value="Unassembled WGS sequence"/>
</dbReference>
<proteinExistence type="inferred from homology"/>
<gene>
    <name evidence="5" type="ORF">BFC17_14600</name>
</gene>
<comment type="caution">
    <text evidence="5">The sequence shown here is derived from an EMBL/GenBank/DDBJ whole genome shotgun (WGS) entry which is preliminary data.</text>
</comment>
<dbReference type="InterPro" id="IPR051212">
    <property type="entry name" value="Type-I_RE_S_subunit"/>
</dbReference>
<evidence type="ECO:0000259" key="4">
    <source>
        <dbReference type="Pfam" id="PF01420"/>
    </source>
</evidence>
<organism evidence="5 6">
    <name type="scientific">Alteromonas lipolytica</name>
    <dbReference type="NCBI Taxonomy" id="1856405"/>
    <lineage>
        <taxon>Bacteria</taxon>
        <taxon>Pseudomonadati</taxon>
        <taxon>Pseudomonadota</taxon>
        <taxon>Gammaproteobacteria</taxon>
        <taxon>Alteromonadales</taxon>
        <taxon>Alteromonadaceae</taxon>
        <taxon>Alteromonas/Salinimonas group</taxon>
        <taxon>Alteromonas</taxon>
    </lineage>
</organism>
<reference evidence="5 6" key="1">
    <citation type="submission" date="2016-09" db="EMBL/GenBank/DDBJ databases">
        <title>Alteromonas lipolytica, a new species isolated from sea water.</title>
        <authorList>
            <person name="Wu Y.-H."/>
            <person name="Cheng H."/>
            <person name="Xu X.-W."/>
        </authorList>
    </citation>
    <scope>NUCLEOTIDE SEQUENCE [LARGE SCALE GENOMIC DNA]</scope>
    <source>
        <strain evidence="5 6">JW12</strain>
    </source>
</reference>
<keyword evidence="6" id="KW-1185">Reference proteome</keyword>